<keyword evidence="2" id="KW-1185">Reference proteome</keyword>
<name>A0A4Z2IDF1_9TELE</name>
<dbReference type="EMBL" id="SRLO01000098">
    <property type="protein sequence ID" value="TNN75937.1"/>
    <property type="molecule type" value="Genomic_DNA"/>
</dbReference>
<sequence>MRLFWFNWFTPHSGVFTVDRNFSERPCLKLCSIVSGGEGDTSSEKENVAEALVAREMVIGHRSADLPVCRPEHRAEERSGVISNEATQNNYDNQCMAKCALQIRSRESVYGTVVACVRKDLSTPGEGDDQVFIRSAGRYSCYSIGWNTAEEEEEEEEDQLMTIHNLPFTSGRLLCLIVLGALSRHFFQPLLVVTTETIDLDQVNKIHSSSCSANQSREDLDGRPKSRLLQ</sequence>
<dbReference type="Proteomes" id="UP000314294">
    <property type="component" value="Unassembled WGS sequence"/>
</dbReference>
<proteinExistence type="predicted"/>
<evidence type="ECO:0000313" key="1">
    <source>
        <dbReference type="EMBL" id="TNN75937.1"/>
    </source>
</evidence>
<accession>A0A4Z2IDF1</accession>
<comment type="caution">
    <text evidence="1">The sequence shown here is derived from an EMBL/GenBank/DDBJ whole genome shotgun (WGS) entry which is preliminary data.</text>
</comment>
<protein>
    <submittedName>
        <fullName evidence="1">Uncharacterized protein</fullName>
    </submittedName>
</protein>
<evidence type="ECO:0000313" key="2">
    <source>
        <dbReference type="Proteomes" id="UP000314294"/>
    </source>
</evidence>
<reference evidence="1 2" key="1">
    <citation type="submission" date="2019-03" db="EMBL/GenBank/DDBJ databases">
        <title>First draft genome of Liparis tanakae, snailfish: a comprehensive survey of snailfish specific genes.</title>
        <authorList>
            <person name="Kim W."/>
            <person name="Song I."/>
            <person name="Jeong J.-H."/>
            <person name="Kim D."/>
            <person name="Kim S."/>
            <person name="Ryu S."/>
            <person name="Song J.Y."/>
            <person name="Lee S.K."/>
        </authorList>
    </citation>
    <scope>NUCLEOTIDE SEQUENCE [LARGE SCALE GENOMIC DNA]</scope>
    <source>
        <tissue evidence="1">Muscle</tissue>
    </source>
</reference>
<organism evidence="1 2">
    <name type="scientific">Liparis tanakae</name>
    <name type="common">Tanaka's snailfish</name>
    <dbReference type="NCBI Taxonomy" id="230148"/>
    <lineage>
        <taxon>Eukaryota</taxon>
        <taxon>Metazoa</taxon>
        <taxon>Chordata</taxon>
        <taxon>Craniata</taxon>
        <taxon>Vertebrata</taxon>
        <taxon>Euteleostomi</taxon>
        <taxon>Actinopterygii</taxon>
        <taxon>Neopterygii</taxon>
        <taxon>Teleostei</taxon>
        <taxon>Neoteleostei</taxon>
        <taxon>Acanthomorphata</taxon>
        <taxon>Eupercaria</taxon>
        <taxon>Perciformes</taxon>
        <taxon>Cottioidei</taxon>
        <taxon>Cottales</taxon>
        <taxon>Liparidae</taxon>
        <taxon>Liparis</taxon>
    </lineage>
</organism>
<dbReference type="AlphaFoldDB" id="A0A4Z2IDF1"/>
<gene>
    <name evidence="1" type="ORF">EYF80_013907</name>
</gene>